<organism evidence="2 3">
    <name type="scientific">Candidatus Sulfuritelmatomonas gaucii</name>
    <dbReference type="NCBI Taxonomy" id="2043161"/>
    <lineage>
        <taxon>Bacteria</taxon>
        <taxon>Pseudomonadati</taxon>
        <taxon>Acidobacteriota</taxon>
        <taxon>Terriglobia</taxon>
        <taxon>Terriglobales</taxon>
        <taxon>Acidobacteriaceae</taxon>
        <taxon>Candidatus Sulfuritelmatomonas</taxon>
    </lineage>
</organism>
<evidence type="ECO:0000256" key="1">
    <source>
        <dbReference type="SAM" id="Phobius"/>
    </source>
</evidence>
<dbReference type="GO" id="GO:0003677">
    <property type="term" value="F:DNA binding"/>
    <property type="evidence" value="ECO:0007669"/>
    <property type="project" value="InterPro"/>
</dbReference>
<feature type="transmembrane region" description="Helical" evidence="1">
    <location>
        <begin position="110"/>
        <end position="130"/>
    </location>
</feature>
<dbReference type="AlphaFoldDB" id="A0A2N9LHP2"/>
<proteinExistence type="predicted"/>
<evidence type="ECO:0000313" key="3">
    <source>
        <dbReference type="Proteomes" id="UP000239735"/>
    </source>
</evidence>
<dbReference type="Gene3D" id="1.10.260.40">
    <property type="entry name" value="lambda repressor-like DNA-binding domains"/>
    <property type="match status" value="1"/>
</dbReference>
<gene>
    <name evidence="2" type="ORF">SBA5_360027</name>
</gene>
<name>A0A2N9LHP2_9BACT</name>
<keyword evidence="1" id="KW-0812">Transmembrane</keyword>
<dbReference type="Pfam" id="PF13413">
    <property type="entry name" value="HTH_25"/>
    <property type="match status" value="1"/>
</dbReference>
<keyword evidence="1" id="KW-0472">Membrane</keyword>
<reference evidence="3" key="1">
    <citation type="submission" date="2018-02" db="EMBL/GenBank/DDBJ databases">
        <authorList>
            <person name="Hausmann B."/>
        </authorList>
    </citation>
    <scope>NUCLEOTIDE SEQUENCE [LARGE SCALE GENOMIC DNA]</scope>
    <source>
        <strain evidence="3">Peat soil MAG SbA5</strain>
    </source>
</reference>
<keyword evidence="1" id="KW-1133">Transmembrane helix</keyword>
<evidence type="ECO:0008006" key="4">
    <source>
        <dbReference type="Google" id="ProtNLM"/>
    </source>
</evidence>
<dbReference type="OrthoDB" id="9797543at2"/>
<accession>A0A2N9LHP2</accession>
<protein>
    <recommendedName>
        <fullName evidence="4">HTH cro/C1-type domain-containing protein</fullName>
    </recommendedName>
</protein>
<dbReference type="PANTHER" id="PTHR34475">
    <property type="match status" value="1"/>
</dbReference>
<dbReference type="PANTHER" id="PTHR34475:SF1">
    <property type="entry name" value="CYTOSKELETON PROTEIN RODZ"/>
    <property type="match status" value="1"/>
</dbReference>
<dbReference type="InterPro" id="IPR050400">
    <property type="entry name" value="Bact_Cytoskel_RodZ"/>
</dbReference>
<sequence length="171" mass="19179">MSFGDDLRNERVSRGVALEDIAAVTKISQRHLLALEQERFRLLPGGILSKGIVRGYAGALGLDQHDWTERFLSAYTASGQMIDDDRNWTAFASNVGKARILRREATQMRLRWIGAMVLLLSVAVAAYFMVRYLGVRQGWWHSVVPGHKVSMALGVLRTSFRSLAARVSSRF</sequence>
<dbReference type="Proteomes" id="UP000239735">
    <property type="component" value="Unassembled WGS sequence"/>
</dbReference>
<dbReference type="EMBL" id="OKRB01000093">
    <property type="protein sequence ID" value="SPE22789.1"/>
    <property type="molecule type" value="Genomic_DNA"/>
</dbReference>
<dbReference type="InterPro" id="IPR010982">
    <property type="entry name" value="Lambda_DNA-bd_dom_sf"/>
</dbReference>
<evidence type="ECO:0000313" key="2">
    <source>
        <dbReference type="EMBL" id="SPE22789.1"/>
    </source>
</evidence>